<organism evidence="2 3">
    <name type="scientific">Bacteroides oleiciplenus YIT 12058</name>
    <dbReference type="NCBI Taxonomy" id="742727"/>
    <lineage>
        <taxon>Bacteria</taxon>
        <taxon>Pseudomonadati</taxon>
        <taxon>Bacteroidota</taxon>
        <taxon>Bacteroidia</taxon>
        <taxon>Bacteroidales</taxon>
        <taxon>Bacteroidaceae</taxon>
        <taxon>Bacteroides</taxon>
    </lineage>
</organism>
<evidence type="ECO:0000313" key="3">
    <source>
        <dbReference type="Proteomes" id="UP000009872"/>
    </source>
</evidence>
<keyword evidence="3" id="KW-1185">Reference proteome</keyword>
<evidence type="ECO:0000313" key="2">
    <source>
        <dbReference type="EMBL" id="EKU91238.1"/>
    </source>
</evidence>
<dbReference type="EMBL" id="ADLF01000008">
    <property type="protein sequence ID" value="EKU91238.1"/>
    <property type="molecule type" value="Genomic_DNA"/>
</dbReference>
<protein>
    <submittedName>
        <fullName evidence="2">Uncharacterized protein</fullName>
    </submittedName>
</protein>
<feature type="transmembrane region" description="Helical" evidence="1">
    <location>
        <begin position="6"/>
        <end position="28"/>
    </location>
</feature>
<sequence>MSFIFNLISALLWGGILSVVFVVLLYLLMRALYSSYRFTLWNVLLLLVLWILLFAQSTMMVGAMYAKGYVDDVQELVSSIANQANGTFGQLSSAEQVEQVKQAIHDELPAVSSYIDKIDVKSIADGSTGFAVGIAQVMKETINYYILRRILWITGVIIGGGILLVWMRPRMRFSIPTDMETYY</sequence>
<reference evidence="2 3" key="1">
    <citation type="submission" date="2012-09" db="EMBL/GenBank/DDBJ databases">
        <title>The Genome Sequence of Bacteroides oleiciplenus YIT 12058.</title>
        <authorList>
            <consortium name="The Broad Institute Genome Sequencing Platform"/>
            <person name="Earl A."/>
            <person name="Ward D."/>
            <person name="Feldgarden M."/>
            <person name="Gevers D."/>
            <person name="Morotomi M."/>
            <person name="Walker B."/>
            <person name="Young S.K."/>
            <person name="Zeng Q."/>
            <person name="Gargeya S."/>
            <person name="Fitzgerald M."/>
            <person name="Haas B."/>
            <person name="Abouelleil A."/>
            <person name="Alvarado L."/>
            <person name="Arachchi H.M."/>
            <person name="Berlin A.M."/>
            <person name="Chapman S.B."/>
            <person name="Goldberg J."/>
            <person name="Griggs A."/>
            <person name="Gujja S."/>
            <person name="Hansen M."/>
            <person name="Howarth C."/>
            <person name="Imamovic A."/>
            <person name="Larimer J."/>
            <person name="McCowen C."/>
            <person name="Montmayeur A."/>
            <person name="Murphy C."/>
            <person name="Neiman D."/>
            <person name="Pearson M."/>
            <person name="Priest M."/>
            <person name="Roberts A."/>
            <person name="Saif S."/>
            <person name="Shea T."/>
            <person name="Sisk P."/>
            <person name="Sykes S."/>
            <person name="Wortman J."/>
            <person name="Nusbaum C."/>
            <person name="Birren B."/>
        </authorList>
    </citation>
    <scope>NUCLEOTIDE SEQUENCE [LARGE SCALE GENOMIC DNA]</scope>
    <source>
        <strain evidence="2 3">YIT 12058</strain>
    </source>
</reference>
<keyword evidence="1" id="KW-0812">Transmembrane</keyword>
<feature type="transmembrane region" description="Helical" evidence="1">
    <location>
        <begin position="40"/>
        <end position="66"/>
    </location>
</feature>
<name>K9E3H7_9BACE</name>
<dbReference type="Proteomes" id="UP000009872">
    <property type="component" value="Unassembled WGS sequence"/>
</dbReference>
<keyword evidence="1" id="KW-1133">Transmembrane helix</keyword>
<dbReference type="AlphaFoldDB" id="K9E3H7"/>
<dbReference type="HOGENOM" id="CLU_1369804_0_0_10"/>
<keyword evidence="1" id="KW-0472">Membrane</keyword>
<gene>
    <name evidence="2" type="ORF">HMPREF9447_01428</name>
</gene>
<feature type="transmembrane region" description="Helical" evidence="1">
    <location>
        <begin position="146"/>
        <end position="166"/>
    </location>
</feature>
<dbReference type="PATRIC" id="fig|742727.4.peg.1447"/>
<comment type="caution">
    <text evidence="2">The sequence shown here is derived from an EMBL/GenBank/DDBJ whole genome shotgun (WGS) entry which is preliminary data.</text>
</comment>
<dbReference type="STRING" id="742727.HMPREF9447_01428"/>
<accession>K9E3H7</accession>
<evidence type="ECO:0000256" key="1">
    <source>
        <dbReference type="SAM" id="Phobius"/>
    </source>
</evidence>
<proteinExistence type="predicted"/>
<dbReference type="RefSeq" id="WP_009128996.1">
    <property type="nucleotide sequence ID" value="NZ_JH992940.1"/>
</dbReference>